<keyword evidence="6 15" id="KW-0548">Nucleotidyltransferase</keyword>
<organism evidence="17 18">
    <name type="scientific">Candidatus Methanofastidiosum methylothiophilum</name>
    <dbReference type="NCBI Taxonomy" id="1705564"/>
    <lineage>
        <taxon>Archaea</taxon>
        <taxon>Methanobacteriati</taxon>
        <taxon>Methanobacteriota</taxon>
        <taxon>Stenosarchaea group</taxon>
        <taxon>Candidatus Methanofastidiosia</taxon>
        <taxon>Candidatus Methanofastidiosales</taxon>
        <taxon>Candidatus Methanofastidiosaceae</taxon>
        <taxon>Candidatus Methanofastidiosum</taxon>
    </lineage>
</organism>
<keyword evidence="8 15" id="KW-0479">Metal-binding</keyword>
<dbReference type="GO" id="GO:0006281">
    <property type="term" value="P:DNA repair"/>
    <property type="evidence" value="ECO:0007669"/>
    <property type="project" value="UniProtKB-UniRule"/>
</dbReference>
<sequence length="355" mass="39827">MHVDLDSFYASLEENRNSAIRGKPVVICVYSGRTEDSGAVSTSNYKARELGIKAGMPIIIAKRIAKGKDVAFLPVDMDYYREVSDRIMELMEDESDILEQVSIDEAYLDVTKRTDGDLDKAIGIANTIKEKITSQEGLTASVGISSNKFVAKIASDFQKPNGLTVVMEREIIPFLEHLKVSKLHGIGDKTTKSLNEIGIETASDLASYDLKELEDVFGKNKAKLLHDKSLGIDESPVEPREKKQLSRIGTLKEDTNDKNVIFEKIIGLSKDMEQRIIKNNVSFRTISLITIDTELKTQTKSETIAQTKDIQKVVSVSKQLLEKFFQENLDKKLRRVGIRVSNLEFSKSQKTLDEF</sequence>
<dbReference type="SUPFAM" id="SSF100879">
    <property type="entry name" value="Lesion bypass DNA polymerase (Y-family), little finger domain"/>
    <property type="match status" value="1"/>
</dbReference>
<dbReference type="AlphaFoldDB" id="A0A150J491"/>
<evidence type="ECO:0000313" key="18">
    <source>
        <dbReference type="Proteomes" id="UP000075398"/>
    </source>
</evidence>
<evidence type="ECO:0000256" key="4">
    <source>
        <dbReference type="ARBA" id="ARBA00022490"/>
    </source>
</evidence>
<feature type="active site" evidence="15">
    <location>
        <position position="105"/>
    </location>
</feature>
<evidence type="ECO:0000256" key="14">
    <source>
        <dbReference type="ARBA" id="ARBA00049244"/>
    </source>
</evidence>
<evidence type="ECO:0000256" key="1">
    <source>
        <dbReference type="ARBA" id="ARBA00004496"/>
    </source>
</evidence>
<evidence type="ECO:0000256" key="5">
    <source>
        <dbReference type="ARBA" id="ARBA00022679"/>
    </source>
</evidence>
<feature type="site" description="Substrate discrimination" evidence="15">
    <location>
        <position position="9"/>
    </location>
</feature>
<evidence type="ECO:0000256" key="15">
    <source>
        <dbReference type="HAMAP-Rule" id="MF_01113"/>
    </source>
</evidence>
<dbReference type="GO" id="GO:0000287">
    <property type="term" value="F:magnesium ion binding"/>
    <property type="evidence" value="ECO:0007669"/>
    <property type="project" value="UniProtKB-UniRule"/>
</dbReference>
<keyword evidence="3 15" id="KW-0515">Mutator protein</keyword>
<comment type="subunit">
    <text evidence="15">Monomer.</text>
</comment>
<dbReference type="HAMAP" id="MF_01113">
    <property type="entry name" value="DNApol_IV"/>
    <property type="match status" value="1"/>
</dbReference>
<dbReference type="InterPro" id="IPR017961">
    <property type="entry name" value="DNA_pol_Y-fam_little_finger"/>
</dbReference>
<dbReference type="GO" id="GO:0006261">
    <property type="term" value="P:DNA-templated DNA replication"/>
    <property type="evidence" value="ECO:0007669"/>
    <property type="project" value="UniProtKB-UniRule"/>
</dbReference>
<dbReference type="InterPro" id="IPR036775">
    <property type="entry name" value="DNA_pol_Y-fam_lit_finger_sf"/>
</dbReference>
<dbReference type="InterPro" id="IPR022880">
    <property type="entry name" value="DNApol_IV"/>
</dbReference>
<evidence type="ECO:0000256" key="9">
    <source>
        <dbReference type="ARBA" id="ARBA00022763"/>
    </source>
</evidence>
<dbReference type="EMBL" id="LNGC01000035">
    <property type="protein sequence ID" value="KYC52067.1"/>
    <property type="molecule type" value="Genomic_DNA"/>
</dbReference>
<evidence type="ECO:0000256" key="12">
    <source>
        <dbReference type="ARBA" id="ARBA00023125"/>
    </source>
</evidence>
<comment type="cofactor">
    <cofactor evidence="15">
        <name>Mg(2+)</name>
        <dbReference type="ChEBI" id="CHEBI:18420"/>
    </cofactor>
    <text evidence="15">Binds 2 magnesium ions per subunit.</text>
</comment>
<evidence type="ECO:0000256" key="2">
    <source>
        <dbReference type="ARBA" id="ARBA00010945"/>
    </source>
</evidence>
<comment type="subcellular location">
    <subcellularLocation>
        <location evidence="1 15">Cytoplasm</location>
    </subcellularLocation>
</comment>
<keyword evidence="9 15" id="KW-0227">DNA damage</keyword>
<dbReference type="PROSITE" id="PS50173">
    <property type="entry name" value="UMUC"/>
    <property type="match status" value="1"/>
</dbReference>
<dbReference type="GO" id="GO:0003684">
    <property type="term" value="F:damaged DNA binding"/>
    <property type="evidence" value="ECO:0007669"/>
    <property type="project" value="InterPro"/>
</dbReference>
<comment type="caution">
    <text evidence="17">The sequence shown here is derived from an EMBL/GenBank/DDBJ whole genome shotgun (WGS) entry which is preliminary data.</text>
</comment>
<dbReference type="EC" id="2.7.7.7" evidence="15"/>
<dbReference type="NCBIfam" id="NF002677">
    <property type="entry name" value="PRK02406.1"/>
    <property type="match status" value="1"/>
</dbReference>
<keyword evidence="7 15" id="KW-0235">DNA replication</keyword>
<comment type="catalytic activity">
    <reaction evidence="14 15">
        <text>DNA(n) + a 2'-deoxyribonucleoside 5'-triphosphate = DNA(n+1) + diphosphate</text>
        <dbReference type="Rhea" id="RHEA:22508"/>
        <dbReference type="Rhea" id="RHEA-COMP:17339"/>
        <dbReference type="Rhea" id="RHEA-COMP:17340"/>
        <dbReference type="ChEBI" id="CHEBI:33019"/>
        <dbReference type="ChEBI" id="CHEBI:61560"/>
        <dbReference type="ChEBI" id="CHEBI:173112"/>
        <dbReference type="EC" id="2.7.7.7"/>
    </reaction>
</comment>
<dbReference type="InterPro" id="IPR050116">
    <property type="entry name" value="DNA_polymerase-Y"/>
</dbReference>
<keyword evidence="5 15" id="KW-0808">Transferase</keyword>
<dbReference type="Gene3D" id="1.10.150.20">
    <property type="entry name" value="5' to 3' exonuclease, C-terminal subdomain"/>
    <property type="match status" value="1"/>
</dbReference>
<keyword evidence="10 15" id="KW-0460">Magnesium</keyword>
<dbReference type="Gene3D" id="3.30.70.270">
    <property type="match status" value="1"/>
</dbReference>
<protein>
    <recommendedName>
        <fullName evidence="15">DNA polymerase IV</fullName>
        <shortName evidence="15">Pol IV</shortName>
        <ecNumber evidence="15">2.7.7.7</ecNumber>
    </recommendedName>
</protein>
<dbReference type="GO" id="GO:0003887">
    <property type="term" value="F:DNA-directed DNA polymerase activity"/>
    <property type="evidence" value="ECO:0007669"/>
    <property type="project" value="UniProtKB-UniRule"/>
</dbReference>
<dbReference type="Pfam" id="PF11799">
    <property type="entry name" value="IMS_C"/>
    <property type="match status" value="1"/>
</dbReference>
<dbReference type="InterPro" id="IPR001126">
    <property type="entry name" value="UmuC"/>
</dbReference>
<evidence type="ECO:0000313" key="17">
    <source>
        <dbReference type="EMBL" id="KYC52067.1"/>
    </source>
</evidence>
<keyword evidence="4 15" id="KW-0963">Cytoplasm</keyword>
<accession>A0A150J491</accession>
<dbReference type="Gene3D" id="3.30.1490.100">
    <property type="entry name" value="DNA polymerase, Y-family, little finger domain"/>
    <property type="match status" value="1"/>
</dbReference>
<comment type="similarity">
    <text evidence="2 15">Belongs to the DNA polymerase type-Y family.</text>
</comment>
<dbReference type="Pfam" id="PF21999">
    <property type="entry name" value="IMS_HHH_1"/>
    <property type="match status" value="1"/>
</dbReference>
<name>A0A150J491_9EURY</name>
<evidence type="ECO:0000256" key="7">
    <source>
        <dbReference type="ARBA" id="ARBA00022705"/>
    </source>
</evidence>
<dbReference type="PANTHER" id="PTHR11076:SF33">
    <property type="entry name" value="DNA POLYMERASE KAPPA"/>
    <property type="match status" value="1"/>
</dbReference>
<dbReference type="SUPFAM" id="SSF56672">
    <property type="entry name" value="DNA/RNA polymerases"/>
    <property type="match status" value="1"/>
</dbReference>
<reference evidence="17 18" key="1">
    <citation type="journal article" date="2016" name="ISME J.">
        <title>Chasing the elusive Euryarchaeota class WSA2: genomes reveal a uniquely fastidious methyl-reducing methanogen.</title>
        <authorList>
            <person name="Nobu M.K."/>
            <person name="Narihiro T."/>
            <person name="Kuroda K."/>
            <person name="Mei R."/>
            <person name="Liu W.T."/>
        </authorList>
    </citation>
    <scope>NUCLEOTIDE SEQUENCE [LARGE SCALE GENOMIC DNA]</scope>
    <source>
        <strain evidence="17">U1lsi0528_Bin055</strain>
    </source>
</reference>
<feature type="domain" description="UmuC" evidence="16">
    <location>
        <begin position="1"/>
        <end position="187"/>
    </location>
</feature>
<dbReference type="PANTHER" id="PTHR11076">
    <property type="entry name" value="DNA REPAIR POLYMERASE UMUC / TRANSFERASE FAMILY MEMBER"/>
    <property type="match status" value="1"/>
</dbReference>
<dbReference type="Pfam" id="PF00817">
    <property type="entry name" value="IMS"/>
    <property type="match status" value="1"/>
</dbReference>
<evidence type="ECO:0000256" key="13">
    <source>
        <dbReference type="ARBA" id="ARBA00023204"/>
    </source>
</evidence>
<dbReference type="GO" id="GO:0005737">
    <property type="term" value="C:cytoplasm"/>
    <property type="evidence" value="ECO:0007669"/>
    <property type="project" value="UniProtKB-SubCell"/>
</dbReference>
<keyword evidence="13 15" id="KW-0234">DNA repair</keyword>
<dbReference type="PATRIC" id="fig|1705409.3.peg.1042"/>
<comment type="function">
    <text evidence="15">Poorly processive, error-prone DNA polymerase involved in untargeted mutagenesis. Copies undamaged DNA at stalled replication forks, which arise in vivo from mismatched or misaligned primer ends. These misaligned primers can be extended by PolIV. Exhibits no 3'-5' exonuclease (proofreading) activity. May be involved in translesional synthesis.</text>
</comment>
<feature type="binding site" evidence="15">
    <location>
        <position position="4"/>
    </location>
    <ligand>
        <name>Mg(2+)</name>
        <dbReference type="ChEBI" id="CHEBI:18420"/>
    </ligand>
</feature>
<keyword evidence="11 15" id="KW-0239">DNA-directed DNA polymerase</keyword>
<evidence type="ECO:0000256" key="3">
    <source>
        <dbReference type="ARBA" id="ARBA00022457"/>
    </source>
</evidence>
<dbReference type="InterPro" id="IPR053848">
    <property type="entry name" value="IMS_HHH_1"/>
</dbReference>
<feature type="binding site" evidence="15">
    <location>
        <position position="104"/>
    </location>
    <ligand>
        <name>Mg(2+)</name>
        <dbReference type="ChEBI" id="CHEBI:18420"/>
    </ligand>
</feature>
<evidence type="ECO:0000256" key="10">
    <source>
        <dbReference type="ARBA" id="ARBA00022842"/>
    </source>
</evidence>
<keyword evidence="12 15" id="KW-0238">DNA-binding</keyword>
<dbReference type="GO" id="GO:0042276">
    <property type="term" value="P:error-prone translesion synthesis"/>
    <property type="evidence" value="ECO:0007669"/>
    <property type="project" value="TreeGrafter"/>
</dbReference>
<dbReference type="Proteomes" id="UP000075398">
    <property type="component" value="Unassembled WGS sequence"/>
</dbReference>
<evidence type="ECO:0000256" key="11">
    <source>
        <dbReference type="ARBA" id="ARBA00022932"/>
    </source>
</evidence>
<dbReference type="InterPro" id="IPR043502">
    <property type="entry name" value="DNA/RNA_pol_sf"/>
</dbReference>
<gene>
    <name evidence="15 17" type="primary">dbh</name>
    <name evidence="17" type="ORF">AMQ22_01010</name>
</gene>
<dbReference type="Gene3D" id="3.40.1170.60">
    <property type="match status" value="1"/>
</dbReference>
<dbReference type="CDD" id="cd03586">
    <property type="entry name" value="PolY_Pol_IV_kappa"/>
    <property type="match status" value="1"/>
</dbReference>
<dbReference type="InterPro" id="IPR043128">
    <property type="entry name" value="Rev_trsase/Diguanyl_cyclase"/>
</dbReference>
<proteinExistence type="inferred from homology"/>
<evidence type="ECO:0000259" key="16">
    <source>
        <dbReference type="PROSITE" id="PS50173"/>
    </source>
</evidence>
<evidence type="ECO:0000256" key="8">
    <source>
        <dbReference type="ARBA" id="ARBA00022723"/>
    </source>
</evidence>
<evidence type="ECO:0000256" key="6">
    <source>
        <dbReference type="ARBA" id="ARBA00022695"/>
    </source>
</evidence>